<sequence>MKLDPNVWGPHYWFFIHTIAISYPLRPNAVTKKKYYDFIQNLPLFLPNEQMATHFEKLLDQYPVTPYLDTRESFIRWTHHIHNKINELLEKKKISLSEFYEQYYDHYKPKEVKFKEYYKIRAKVIYLVIVVLFVAAIVYFYNK</sequence>
<dbReference type="GO" id="GO:0016971">
    <property type="term" value="F:flavin-dependent sulfhydryl oxidase activity"/>
    <property type="evidence" value="ECO:0007669"/>
    <property type="project" value="InterPro"/>
</dbReference>
<proteinExistence type="predicted"/>
<protein>
    <recommendedName>
        <fullName evidence="2">thiol oxidase</fullName>
        <ecNumber evidence="2">1.8.3.2</ecNumber>
    </recommendedName>
</protein>
<feature type="transmembrane region" description="Helical" evidence="7">
    <location>
        <begin position="6"/>
        <end position="25"/>
    </location>
</feature>
<accession>A0A6C0HWG9</accession>
<dbReference type="InterPro" id="IPR036774">
    <property type="entry name" value="ERV/ALR_sulphydryl_oxid_sf"/>
</dbReference>
<keyword evidence="7" id="KW-0812">Transmembrane</keyword>
<dbReference type="AlphaFoldDB" id="A0A6C0HWG9"/>
<evidence type="ECO:0000256" key="1">
    <source>
        <dbReference type="ARBA" id="ARBA00001974"/>
    </source>
</evidence>
<dbReference type="PROSITE" id="PS51324">
    <property type="entry name" value="ERV_ALR"/>
    <property type="match status" value="1"/>
</dbReference>
<dbReference type="EMBL" id="MN740028">
    <property type="protein sequence ID" value="QHT84889.1"/>
    <property type="molecule type" value="Genomic_DNA"/>
</dbReference>
<evidence type="ECO:0000256" key="3">
    <source>
        <dbReference type="ARBA" id="ARBA00022630"/>
    </source>
</evidence>
<organism evidence="9">
    <name type="scientific">viral metagenome</name>
    <dbReference type="NCBI Taxonomy" id="1070528"/>
    <lineage>
        <taxon>unclassified sequences</taxon>
        <taxon>metagenomes</taxon>
        <taxon>organismal metagenomes</taxon>
    </lineage>
</organism>
<dbReference type="GO" id="GO:0005739">
    <property type="term" value="C:mitochondrion"/>
    <property type="evidence" value="ECO:0007669"/>
    <property type="project" value="TreeGrafter"/>
</dbReference>
<dbReference type="SUPFAM" id="SSF69000">
    <property type="entry name" value="FAD-dependent thiol oxidase"/>
    <property type="match status" value="1"/>
</dbReference>
<feature type="transmembrane region" description="Helical" evidence="7">
    <location>
        <begin position="124"/>
        <end position="141"/>
    </location>
</feature>
<keyword evidence="5" id="KW-0560">Oxidoreductase</keyword>
<keyword evidence="3" id="KW-0285">Flavoprotein</keyword>
<name>A0A6C0HWG9_9ZZZZ</name>
<evidence type="ECO:0000256" key="2">
    <source>
        <dbReference type="ARBA" id="ARBA00012512"/>
    </source>
</evidence>
<reference evidence="9" key="1">
    <citation type="journal article" date="2020" name="Nature">
        <title>Giant virus diversity and host interactions through global metagenomics.</title>
        <authorList>
            <person name="Schulz F."/>
            <person name="Roux S."/>
            <person name="Paez-Espino D."/>
            <person name="Jungbluth S."/>
            <person name="Walsh D.A."/>
            <person name="Denef V.J."/>
            <person name="McMahon K.D."/>
            <person name="Konstantinidis K.T."/>
            <person name="Eloe-Fadrosh E.A."/>
            <person name="Kyrpides N.C."/>
            <person name="Woyke T."/>
        </authorList>
    </citation>
    <scope>NUCLEOTIDE SEQUENCE</scope>
    <source>
        <strain evidence="9">GVMAG-M-3300023184-178</strain>
    </source>
</reference>
<dbReference type="Gene3D" id="1.20.120.310">
    <property type="entry name" value="ERV/ALR sulfhydryl oxidase domain"/>
    <property type="match status" value="1"/>
</dbReference>
<dbReference type="Pfam" id="PF04777">
    <property type="entry name" value="Evr1_Alr"/>
    <property type="match status" value="1"/>
</dbReference>
<feature type="domain" description="ERV/ALR sulfhydryl oxidase" evidence="8">
    <location>
        <begin position="1"/>
        <end position="103"/>
    </location>
</feature>
<evidence type="ECO:0000256" key="4">
    <source>
        <dbReference type="ARBA" id="ARBA00022827"/>
    </source>
</evidence>
<evidence type="ECO:0000313" key="9">
    <source>
        <dbReference type="EMBL" id="QHT84889.1"/>
    </source>
</evidence>
<dbReference type="PANTHER" id="PTHR12645:SF0">
    <property type="entry name" value="FAD-LINKED SULFHYDRYL OXIDASE ALR"/>
    <property type="match status" value="1"/>
</dbReference>
<evidence type="ECO:0000256" key="7">
    <source>
        <dbReference type="SAM" id="Phobius"/>
    </source>
</evidence>
<evidence type="ECO:0000256" key="6">
    <source>
        <dbReference type="ARBA" id="ARBA00023157"/>
    </source>
</evidence>
<dbReference type="GO" id="GO:0050660">
    <property type="term" value="F:flavin adenine dinucleotide binding"/>
    <property type="evidence" value="ECO:0007669"/>
    <property type="project" value="TreeGrafter"/>
</dbReference>
<dbReference type="InterPro" id="IPR039799">
    <property type="entry name" value="ALR/ERV"/>
</dbReference>
<keyword evidence="6" id="KW-1015">Disulfide bond</keyword>
<keyword evidence="7" id="KW-0472">Membrane</keyword>
<dbReference type="EC" id="1.8.3.2" evidence="2"/>
<keyword evidence="4" id="KW-0274">FAD</keyword>
<dbReference type="PANTHER" id="PTHR12645">
    <property type="entry name" value="ALR/ERV"/>
    <property type="match status" value="1"/>
</dbReference>
<dbReference type="InterPro" id="IPR017905">
    <property type="entry name" value="ERV/ALR_sulphydryl_oxidase"/>
</dbReference>
<comment type="cofactor">
    <cofactor evidence="1">
        <name>FAD</name>
        <dbReference type="ChEBI" id="CHEBI:57692"/>
    </cofactor>
</comment>
<evidence type="ECO:0000256" key="5">
    <source>
        <dbReference type="ARBA" id="ARBA00023002"/>
    </source>
</evidence>
<keyword evidence="7" id="KW-1133">Transmembrane helix</keyword>
<evidence type="ECO:0000259" key="8">
    <source>
        <dbReference type="PROSITE" id="PS51324"/>
    </source>
</evidence>